<protein>
    <submittedName>
        <fullName evidence="1">Uncharacterized protein</fullName>
    </submittedName>
</protein>
<reference evidence="1" key="1">
    <citation type="journal article" date="2015" name="Nature">
        <title>Complex archaea that bridge the gap between prokaryotes and eukaryotes.</title>
        <authorList>
            <person name="Spang A."/>
            <person name="Saw J.H."/>
            <person name="Jorgensen S.L."/>
            <person name="Zaremba-Niedzwiedzka K."/>
            <person name="Martijn J."/>
            <person name="Lind A.E."/>
            <person name="van Eijk R."/>
            <person name="Schleper C."/>
            <person name="Guy L."/>
            <person name="Ettema T.J."/>
        </authorList>
    </citation>
    <scope>NUCLEOTIDE SEQUENCE</scope>
</reference>
<gene>
    <name evidence="1" type="ORF">LCGC14_2259230</name>
</gene>
<dbReference type="EMBL" id="LAZR01030978">
    <property type="protein sequence ID" value="KKL55059.1"/>
    <property type="molecule type" value="Genomic_DNA"/>
</dbReference>
<organism evidence="1">
    <name type="scientific">marine sediment metagenome</name>
    <dbReference type="NCBI Taxonomy" id="412755"/>
    <lineage>
        <taxon>unclassified sequences</taxon>
        <taxon>metagenomes</taxon>
        <taxon>ecological metagenomes</taxon>
    </lineage>
</organism>
<comment type="caution">
    <text evidence="1">The sequence shown here is derived from an EMBL/GenBank/DDBJ whole genome shotgun (WGS) entry which is preliminary data.</text>
</comment>
<feature type="non-terminal residue" evidence="1">
    <location>
        <position position="1"/>
    </location>
</feature>
<name>A0A0F9D0J7_9ZZZZ</name>
<proteinExistence type="predicted"/>
<evidence type="ECO:0000313" key="1">
    <source>
        <dbReference type="EMBL" id="KKL55059.1"/>
    </source>
</evidence>
<sequence>PTEAAFWFWRPEGEVRTIIWRVYRIFPVSQINPIVEGEKTEFRGFVAITGKDKFKYVDVMDGEWAGPIPEPGEKVSIGEMDEDPGETFDKAMKVYREYLRGQRVLKEICGNCGYWKGEVSDTIRNKKARKCEHFDALAGFFTYDYSCSGWKPDNG</sequence>
<accession>A0A0F9D0J7</accession>
<dbReference type="AlphaFoldDB" id="A0A0F9D0J7"/>